<sequence>MKRNFLTRLTMVLLTVGLAGVFSAAGAAAGALE</sequence>
<proteinExistence type="predicted"/>
<dbReference type="EMBL" id="LAZR01018042">
    <property type="protein sequence ID" value="KKL97936.1"/>
    <property type="molecule type" value="Genomic_DNA"/>
</dbReference>
<feature type="non-terminal residue" evidence="1">
    <location>
        <position position="33"/>
    </location>
</feature>
<name>A0A0F9H4N4_9ZZZZ</name>
<gene>
    <name evidence="1" type="ORF">LCGC14_1829400</name>
</gene>
<comment type="caution">
    <text evidence="1">The sequence shown here is derived from an EMBL/GenBank/DDBJ whole genome shotgun (WGS) entry which is preliminary data.</text>
</comment>
<reference evidence="1" key="1">
    <citation type="journal article" date="2015" name="Nature">
        <title>Complex archaea that bridge the gap between prokaryotes and eukaryotes.</title>
        <authorList>
            <person name="Spang A."/>
            <person name="Saw J.H."/>
            <person name="Jorgensen S.L."/>
            <person name="Zaremba-Niedzwiedzka K."/>
            <person name="Martijn J."/>
            <person name="Lind A.E."/>
            <person name="van Eijk R."/>
            <person name="Schleper C."/>
            <person name="Guy L."/>
            <person name="Ettema T.J."/>
        </authorList>
    </citation>
    <scope>NUCLEOTIDE SEQUENCE</scope>
</reference>
<evidence type="ECO:0000313" key="1">
    <source>
        <dbReference type="EMBL" id="KKL97936.1"/>
    </source>
</evidence>
<accession>A0A0F9H4N4</accession>
<dbReference type="AlphaFoldDB" id="A0A0F9H4N4"/>
<organism evidence="1">
    <name type="scientific">marine sediment metagenome</name>
    <dbReference type="NCBI Taxonomy" id="412755"/>
    <lineage>
        <taxon>unclassified sequences</taxon>
        <taxon>metagenomes</taxon>
        <taxon>ecological metagenomes</taxon>
    </lineage>
</organism>
<protein>
    <submittedName>
        <fullName evidence="1">Uncharacterized protein</fullName>
    </submittedName>
</protein>